<evidence type="ECO:0000256" key="1">
    <source>
        <dbReference type="SAM" id="SignalP"/>
    </source>
</evidence>
<protein>
    <submittedName>
        <fullName evidence="4">Glycoside hydrolase</fullName>
    </submittedName>
</protein>
<feature type="signal peptide" evidence="1">
    <location>
        <begin position="1"/>
        <end position="23"/>
    </location>
</feature>
<comment type="caution">
    <text evidence="4">The sequence shown here is derived from an EMBL/GenBank/DDBJ whole genome shotgun (WGS) entry which is preliminary data.</text>
</comment>
<dbReference type="SUPFAM" id="SSF51445">
    <property type="entry name" value="(Trans)glycosidases"/>
    <property type="match status" value="1"/>
</dbReference>
<dbReference type="AlphaFoldDB" id="A0A1S2VIV1"/>
<dbReference type="Pfam" id="PF12904">
    <property type="entry name" value="Collagen_bind_2"/>
    <property type="match status" value="1"/>
</dbReference>
<evidence type="ECO:0000259" key="2">
    <source>
        <dbReference type="Pfam" id="PF12904"/>
    </source>
</evidence>
<feature type="domain" description="Putative collagen-binding" evidence="2">
    <location>
        <begin position="370"/>
        <end position="460"/>
    </location>
</feature>
<dbReference type="InterPro" id="IPR025277">
    <property type="entry name" value="Apiosidase-like_cat_dom"/>
</dbReference>
<proteinExistence type="predicted"/>
<dbReference type="RefSeq" id="WP_071503789.1">
    <property type="nucleotide sequence ID" value="NZ_MORL01000006.1"/>
</dbReference>
<evidence type="ECO:0000313" key="4">
    <source>
        <dbReference type="EMBL" id="OIN58684.1"/>
    </source>
</evidence>
<gene>
    <name evidence="4" type="ORF">BLX24_14070</name>
</gene>
<dbReference type="InterPro" id="IPR024749">
    <property type="entry name" value="Collagen-bd_put"/>
</dbReference>
<keyword evidence="1" id="KW-0732">Signal</keyword>
<dbReference type="GO" id="GO:0016787">
    <property type="term" value="F:hydrolase activity"/>
    <property type="evidence" value="ECO:0007669"/>
    <property type="project" value="UniProtKB-KW"/>
</dbReference>
<name>A0A1S2VIV1_9BACT</name>
<evidence type="ECO:0000313" key="5">
    <source>
        <dbReference type="Proteomes" id="UP000181790"/>
    </source>
</evidence>
<dbReference type="Gene3D" id="3.20.20.80">
    <property type="entry name" value="Glycosidases"/>
    <property type="match status" value="1"/>
</dbReference>
<dbReference type="InterPro" id="IPR017853">
    <property type="entry name" value="GH"/>
</dbReference>
<evidence type="ECO:0000259" key="3">
    <source>
        <dbReference type="Pfam" id="PF13204"/>
    </source>
</evidence>
<dbReference type="OrthoDB" id="59486at2"/>
<dbReference type="Pfam" id="PF13204">
    <property type="entry name" value="Apiosidase"/>
    <property type="match status" value="1"/>
</dbReference>
<organism evidence="4 5">
    <name type="scientific">Arsenicibacter rosenii</name>
    <dbReference type="NCBI Taxonomy" id="1750698"/>
    <lineage>
        <taxon>Bacteria</taxon>
        <taxon>Pseudomonadati</taxon>
        <taxon>Bacteroidota</taxon>
        <taxon>Cytophagia</taxon>
        <taxon>Cytophagales</taxon>
        <taxon>Spirosomataceae</taxon>
        <taxon>Arsenicibacter</taxon>
    </lineage>
</organism>
<accession>A0A1S2VIV1</accession>
<dbReference type="PANTHER" id="PTHR37836:SF3">
    <property type="entry name" value="ENDOGLUCANASE"/>
    <property type="match status" value="1"/>
</dbReference>
<reference evidence="4 5" key="1">
    <citation type="submission" date="2016-10" db="EMBL/GenBank/DDBJ databases">
        <title>Arsenicibacter rosenii gen. nov., sp. nov., an efficient arsenic-methylating bacterium isolated from an arsenic-contaminated paddy soil.</title>
        <authorList>
            <person name="Huang K."/>
        </authorList>
    </citation>
    <scope>NUCLEOTIDE SEQUENCE [LARGE SCALE GENOMIC DNA]</scope>
    <source>
        <strain evidence="4 5">SM-1</strain>
    </source>
</reference>
<keyword evidence="4" id="KW-0378">Hydrolase</keyword>
<feature type="domain" description="Apiosidase-like catalytic" evidence="3">
    <location>
        <begin position="31"/>
        <end position="367"/>
    </location>
</feature>
<dbReference type="Proteomes" id="UP000181790">
    <property type="component" value="Unassembled WGS sequence"/>
</dbReference>
<dbReference type="EMBL" id="MORL01000006">
    <property type="protein sequence ID" value="OIN58684.1"/>
    <property type="molecule type" value="Genomic_DNA"/>
</dbReference>
<feature type="chain" id="PRO_5010186030" evidence="1">
    <location>
        <begin position="24"/>
        <end position="462"/>
    </location>
</feature>
<dbReference type="PANTHER" id="PTHR37836">
    <property type="entry name" value="LMO1036 PROTEIN"/>
    <property type="match status" value="1"/>
</dbReference>
<keyword evidence="5" id="KW-1185">Reference proteome</keyword>
<sequence length="462" mass="51698">MHTTKKILVILLLSALCVSVSRAQLKPLKVSANGRFLQTADGKPFFWLGDTGWLLLSKLDRQEAETYLENRRQKGFNVVQVMVLHTLNVQNAYGDSALINQNVAKPRLTKGSSPANATEYDYWDHMDFVIDKAAQKGIYMALVPVWGANVKSGHVSRQQAKTYAAFMANRYKNRSNIIWLNGGDVRGADSLATWNLIGETINREDPNHLITFHPRGRASSTEWFHNEPWLDFNMVQSGHKSYAQDTASTDKVHYGEDNWRHMQHDLSLKPTKPTVDAEPSYEDIPHGLHDFGQTRWTAADVRRYAYWSVLAGGFGYTYGHNSVMQMHKDADKTGDFGAKTLWRPALDAEGAGQMIYLKNLLLSKSFFDRVPAQELIAKQGERYNRLVASRGAAYALVYTYTGRNIELNMGALPGKTLTASWFDPRTGKTTAIGAVPNTGVQSFNPPGEPANGNDWVLVLEAK</sequence>